<dbReference type="AlphaFoldDB" id="A0A3P3XPU6"/>
<dbReference type="EC" id="2.4.1.25" evidence="4"/>
<dbReference type="PANTHER" id="PTHR32518">
    <property type="match status" value="1"/>
</dbReference>
<evidence type="ECO:0000313" key="12">
    <source>
        <dbReference type="EMBL" id="SLM17863.1"/>
    </source>
</evidence>
<name>A0A3P3XPU6_9SPIR</name>
<gene>
    <name evidence="12" type="ORF">SPIRO4BDMA_40432</name>
</gene>
<dbReference type="Pfam" id="PF02446">
    <property type="entry name" value="Glyco_hydro_77"/>
    <property type="match status" value="1"/>
</dbReference>
<dbReference type="GO" id="GO:0004134">
    <property type="term" value="F:4-alpha-glucanotransferase activity"/>
    <property type="evidence" value="ECO:0007669"/>
    <property type="project" value="UniProtKB-EC"/>
</dbReference>
<comment type="similarity">
    <text evidence="3">Belongs to the disproportionating enzyme family.</text>
</comment>
<evidence type="ECO:0000256" key="11">
    <source>
        <dbReference type="ARBA" id="ARBA00031501"/>
    </source>
</evidence>
<evidence type="ECO:0000256" key="3">
    <source>
        <dbReference type="ARBA" id="ARBA00005684"/>
    </source>
</evidence>
<evidence type="ECO:0000256" key="9">
    <source>
        <dbReference type="ARBA" id="ARBA00023277"/>
    </source>
</evidence>
<accession>A0A3P3XPU6</accession>
<dbReference type="GO" id="GO:0005975">
    <property type="term" value="P:carbohydrate metabolic process"/>
    <property type="evidence" value="ECO:0007669"/>
    <property type="project" value="InterPro"/>
</dbReference>
<sequence length="729" mass="82676">MKFIHEKNQFAGLAVPLLALKKNKNAACGVFSDLVNLGKLAQQWGLSLIQLLPLNDTGDGSSPYAALSAFALHPVYISLSETATTMASLGVPLEDETAKELARAARALDRKYGENLRVPFEDVLHAKLAALRAAWSVSQDFCGPLAEAFAAQERWAKPYACFIALKEKFGRAPWWKWPEWTTVSAADIDALWFNLEIAEEARFRLWLQVLAREQLQRAAQSVREMGVDIMGDIPILLAKDSADVWANRAIFILDKQAGAPPDMYSPRGQNWGFPLYDWDALRVQDYAFWRQRLSYADKFYTAYRIDHVLGFFRIWAIGAFESDAYLGAFEPSERMHRSELSALGFSDERITWLSKPHVPELKIRNAEKECIDEFAAVTERAGGVQPYADRKAAFVRRLEDVRRACFARIHNEPLFLFNPEIRGTGEINDLIWHVRQDFPEADHGLNDYARGMSDWWIDRALYEVEPDKYVFQWSYHDTTSWKSLSPQEQGALEAKAAALTTASLDIWEARGRDLLSMLVSAAKMQPFAEDLGAVPTCVPKVLREMEIPGLRVLRWEREWEKPGQPYIPLEMYEPLSVACTSVHDSTNIRQWWEEEADRPQLWAMFTKMAEHDALLRSLFESRAREKREAGQSPQSAVEPPKVLDTAAAAGIIRAMALSSSIAAVYPLQDLLACHSEWRESDPRDERINVPGTTLATNWTYRMPVDLYTLAKDRDFPALISKLAAREAPA</sequence>
<keyword evidence="6" id="KW-0963">Cytoplasm</keyword>
<evidence type="ECO:0000256" key="8">
    <source>
        <dbReference type="ARBA" id="ARBA00022679"/>
    </source>
</evidence>
<reference evidence="12" key="1">
    <citation type="submission" date="2017-02" db="EMBL/GenBank/DDBJ databases">
        <authorList>
            <person name="Regsiter A."/>
            <person name="William W."/>
        </authorList>
    </citation>
    <scope>NUCLEOTIDE SEQUENCE</scope>
    <source>
        <strain evidence="12">BdmA 4</strain>
    </source>
</reference>
<evidence type="ECO:0000256" key="2">
    <source>
        <dbReference type="ARBA" id="ARBA00004496"/>
    </source>
</evidence>
<evidence type="ECO:0000256" key="10">
    <source>
        <dbReference type="ARBA" id="ARBA00031423"/>
    </source>
</evidence>
<dbReference type="Gene3D" id="3.20.20.80">
    <property type="entry name" value="Glycosidases"/>
    <property type="match status" value="2"/>
</dbReference>
<comment type="subcellular location">
    <subcellularLocation>
        <location evidence="2">Cytoplasm</location>
    </subcellularLocation>
</comment>
<keyword evidence="9" id="KW-0119">Carbohydrate metabolism</keyword>
<protein>
    <recommendedName>
        <fullName evidence="5">4-alpha-glucanotransferase</fullName>
        <ecNumber evidence="4">2.4.1.25</ecNumber>
    </recommendedName>
    <alternativeName>
        <fullName evidence="10">Amylomaltase</fullName>
    </alternativeName>
    <alternativeName>
        <fullName evidence="11">Disproportionating enzyme</fullName>
    </alternativeName>
</protein>
<comment type="catalytic activity">
    <reaction evidence="1">
        <text>Transfers a segment of a (1-&gt;4)-alpha-D-glucan to a new position in an acceptor, which may be glucose or a (1-&gt;4)-alpha-D-glucan.</text>
        <dbReference type="EC" id="2.4.1.25"/>
    </reaction>
</comment>
<evidence type="ECO:0000256" key="4">
    <source>
        <dbReference type="ARBA" id="ARBA00012560"/>
    </source>
</evidence>
<organism evidence="12">
    <name type="scientific">uncultured spirochete</name>
    <dbReference type="NCBI Taxonomy" id="156406"/>
    <lineage>
        <taxon>Bacteria</taxon>
        <taxon>Pseudomonadati</taxon>
        <taxon>Spirochaetota</taxon>
        <taxon>Spirochaetia</taxon>
        <taxon>Spirochaetales</taxon>
        <taxon>environmental samples</taxon>
    </lineage>
</organism>
<evidence type="ECO:0000256" key="7">
    <source>
        <dbReference type="ARBA" id="ARBA00022676"/>
    </source>
</evidence>
<dbReference type="InterPro" id="IPR003385">
    <property type="entry name" value="Glyco_hydro_77"/>
</dbReference>
<dbReference type="InterPro" id="IPR017853">
    <property type="entry name" value="GH"/>
</dbReference>
<evidence type="ECO:0000256" key="5">
    <source>
        <dbReference type="ARBA" id="ARBA00020295"/>
    </source>
</evidence>
<dbReference type="EMBL" id="FWDO01000004">
    <property type="protein sequence ID" value="SLM17863.1"/>
    <property type="molecule type" value="Genomic_DNA"/>
</dbReference>
<keyword evidence="7 12" id="KW-0328">Glycosyltransferase</keyword>
<dbReference type="PANTHER" id="PTHR32518:SF3">
    <property type="entry name" value="4-ALPHA-GLUCANOTRANSFERASE"/>
    <property type="match status" value="1"/>
</dbReference>
<proteinExistence type="inferred from homology"/>
<dbReference type="GO" id="GO:0005737">
    <property type="term" value="C:cytoplasm"/>
    <property type="evidence" value="ECO:0007669"/>
    <property type="project" value="UniProtKB-SubCell"/>
</dbReference>
<keyword evidence="8 12" id="KW-0808">Transferase</keyword>
<dbReference type="SUPFAM" id="SSF51445">
    <property type="entry name" value="(Trans)glycosidases"/>
    <property type="match status" value="1"/>
</dbReference>
<evidence type="ECO:0000256" key="6">
    <source>
        <dbReference type="ARBA" id="ARBA00022490"/>
    </source>
</evidence>
<evidence type="ECO:0000256" key="1">
    <source>
        <dbReference type="ARBA" id="ARBA00000439"/>
    </source>
</evidence>